<proteinExistence type="predicted"/>
<dbReference type="EMBL" id="JALLPB020000147">
    <property type="protein sequence ID" value="KAL3816478.1"/>
    <property type="molecule type" value="Genomic_DNA"/>
</dbReference>
<keyword evidence="2" id="KW-0812">Transmembrane</keyword>
<feature type="transmembrane region" description="Helical" evidence="2">
    <location>
        <begin position="112"/>
        <end position="132"/>
    </location>
</feature>
<organism evidence="3 4">
    <name type="scientific">Cyclostephanos tholiformis</name>
    <dbReference type="NCBI Taxonomy" id="382380"/>
    <lineage>
        <taxon>Eukaryota</taxon>
        <taxon>Sar</taxon>
        <taxon>Stramenopiles</taxon>
        <taxon>Ochrophyta</taxon>
        <taxon>Bacillariophyta</taxon>
        <taxon>Coscinodiscophyceae</taxon>
        <taxon>Thalassiosirophycidae</taxon>
        <taxon>Stephanodiscales</taxon>
        <taxon>Stephanodiscaceae</taxon>
        <taxon>Cyclostephanos</taxon>
    </lineage>
</organism>
<name>A0ABD3RWA8_9STRA</name>
<accession>A0ABD3RWA8</accession>
<keyword evidence="2" id="KW-1133">Transmembrane helix</keyword>
<feature type="region of interest" description="Disordered" evidence="1">
    <location>
        <begin position="1"/>
        <end position="69"/>
    </location>
</feature>
<evidence type="ECO:0000313" key="4">
    <source>
        <dbReference type="Proteomes" id="UP001530377"/>
    </source>
</evidence>
<reference evidence="3 4" key="1">
    <citation type="submission" date="2024-10" db="EMBL/GenBank/DDBJ databases">
        <title>Updated reference genomes for cyclostephanoid diatoms.</title>
        <authorList>
            <person name="Roberts W.R."/>
            <person name="Alverson A.J."/>
        </authorList>
    </citation>
    <scope>NUCLEOTIDE SEQUENCE [LARGE SCALE GENOMIC DNA]</scope>
    <source>
        <strain evidence="3 4">AJA228-03</strain>
    </source>
</reference>
<comment type="caution">
    <text evidence="3">The sequence shown here is derived from an EMBL/GenBank/DDBJ whole genome shotgun (WGS) entry which is preliminary data.</text>
</comment>
<dbReference type="Proteomes" id="UP001530377">
    <property type="component" value="Unassembled WGS sequence"/>
</dbReference>
<sequence length="133" mass="14149">MIQTMSPATARPHAPDEIPEPTPPPTPKKAPIFSKSSKSKASKLSKQAKVFASKSHKSGRVKSGKSGKVGKALFQESSEGTGWWSASRTVSYLNSGSDYIPFGLERKSSASVMHGAGWIVIATAVLFSSTFVH</sequence>
<gene>
    <name evidence="3" type="ORF">ACHAXA_009903</name>
</gene>
<evidence type="ECO:0000313" key="3">
    <source>
        <dbReference type="EMBL" id="KAL3816478.1"/>
    </source>
</evidence>
<keyword evidence="4" id="KW-1185">Reference proteome</keyword>
<evidence type="ECO:0000256" key="1">
    <source>
        <dbReference type="SAM" id="MobiDB-lite"/>
    </source>
</evidence>
<protein>
    <submittedName>
        <fullName evidence="3">Uncharacterized protein</fullName>
    </submittedName>
</protein>
<feature type="compositionally biased region" description="Basic residues" evidence="1">
    <location>
        <begin position="54"/>
        <end position="65"/>
    </location>
</feature>
<keyword evidence="2" id="KW-0472">Membrane</keyword>
<evidence type="ECO:0000256" key="2">
    <source>
        <dbReference type="SAM" id="Phobius"/>
    </source>
</evidence>
<dbReference type="AlphaFoldDB" id="A0ABD3RWA8"/>